<comment type="similarity">
    <text evidence="4">Belongs to the class I-like SAM-binding methyltransferase superfamily. Cation-dependent O-methyltransferase family.</text>
</comment>
<proteinExistence type="inferred from homology"/>
<comment type="function">
    <text evidence="4">Catalyzes the methylation of 5-hydroxyuridine (ho5U) to form 5-methoxyuridine (mo5U) at position 34 in tRNAs.</text>
</comment>
<organism evidence="5 6">
    <name type="scientific">Anoxynatronum sibiricum</name>
    <dbReference type="NCBI Taxonomy" id="210623"/>
    <lineage>
        <taxon>Bacteria</taxon>
        <taxon>Bacillati</taxon>
        <taxon>Bacillota</taxon>
        <taxon>Clostridia</taxon>
        <taxon>Eubacteriales</taxon>
        <taxon>Clostridiaceae</taxon>
        <taxon>Anoxynatronum</taxon>
    </lineage>
</organism>
<feature type="binding site" evidence="4">
    <location>
        <position position="87"/>
    </location>
    <ligand>
        <name>S-adenosyl-L-methionine</name>
        <dbReference type="ChEBI" id="CHEBI:59789"/>
    </ligand>
</feature>
<comment type="caution">
    <text evidence="5">The sequence shown here is derived from an EMBL/GenBank/DDBJ whole genome shotgun (WGS) entry which is preliminary data.</text>
</comment>
<dbReference type="EC" id="2.1.1.-" evidence="4"/>
<dbReference type="Gene3D" id="3.40.50.150">
    <property type="entry name" value="Vaccinia Virus protein VP39"/>
    <property type="match status" value="1"/>
</dbReference>
<dbReference type="RefSeq" id="WP_343184646.1">
    <property type="nucleotide sequence ID" value="NZ_JBCITM010000002.1"/>
</dbReference>
<dbReference type="InterPro" id="IPR043675">
    <property type="entry name" value="TrmR_methyltr"/>
</dbReference>
<dbReference type="EMBL" id="JBCITM010000002">
    <property type="protein sequence ID" value="MEN1759271.1"/>
    <property type="molecule type" value="Genomic_DNA"/>
</dbReference>
<comment type="subunit">
    <text evidence="4">Homodimer.</text>
</comment>
<dbReference type="PANTHER" id="PTHR10509">
    <property type="entry name" value="O-METHYLTRANSFERASE-RELATED"/>
    <property type="match status" value="1"/>
</dbReference>
<dbReference type="InterPro" id="IPR050362">
    <property type="entry name" value="Cation-dep_OMT"/>
</dbReference>
<reference evidence="5 6" key="1">
    <citation type="submission" date="2024-04" db="EMBL/GenBank/DDBJ databases">
        <title>Genome sequencing and metabolic network reconstruction of aminoacids and betaine degradation by Anoxynatronum sibiricum.</title>
        <authorList>
            <person name="Detkova E.N."/>
            <person name="Boltjanskaja Y.V."/>
            <person name="Mardanov A.V."/>
            <person name="Kevbrin V."/>
        </authorList>
    </citation>
    <scope>NUCLEOTIDE SEQUENCE [LARGE SCALE GENOMIC DNA]</scope>
    <source>
        <strain evidence="5 6">Z-7981</strain>
    </source>
</reference>
<feature type="binding site" evidence="4">
    <location>
        <position position="69"/>
    </location>
    <ligand>
        <name>S-adenosyl-L-methionine</name>
        <dbReference type="ChEBI" id="CHEBI:59789"/>
    </ligand>
</feature>
<dbReference type="CDD" id="cd02440">
    <property type="entry name" value="AdoMet_MTases"/>
    <property type="match status" value="1"/>
</dbReference>
<feature type="binding site" evidence="4">
    <location>
        <begin position="115"/>
        <end position="116"/>
    </location>
    <ligand>
        <name>S-adenosyl-L-methionine</name>
        <dbReference type="ChEBI" id="CHEBI:59789"/>
    </ligand>
</feature>
<keyword evidence="6" id="KW-1185">Reference proteome</keyword>
<protein>
    <recommendedName>
        <fullName evidence="4">tRNA 5-hydroxyuridine methyltransferase</fullName>
        <ecNumber evidence="4">2.1.1.-</ecNumber>
    </recommendedName>
    <alternativeName>
        <fullName evidence="4">ho5U methyltransferase</fullName>
    </alternativeName>
</protein>
<dbReference type="GO" id="GO:0032259">
    <property type="term" value="P:methylation"/>
    <property type="evidence" value="ECO:0007669"/>
    <property type="project" value="UniProtKB-KW"/>
</dbReference>
<keyword evidence="4" id="KW-0479">Metal-binding</keyword>
<evidence type="ECO:0000256" key="3">
    <source>
        <dbReference type="ARBA" id="ARBA00022691"/>
    </source>
</evidence>
<keyword evidence="1 4" id="KW-0489">Methyltransferase</keyword>
<keyword evidence="4" id="KW-0460">Magnesium</keyword>
<accession>A0ABU9VQ18</accession>
<dbReference type="InterPro" id="IPR002935">
    <property type="entry name" value="SAM_O-MeTrfase"/>
</dbReference>
<name>A0ABU9VQ18_9CLOT</name>
<dbReference type="GO" id="GO:0008168">
    <property type="term" value="F:methyltransferase activity"/>
    <property type="evidence" value="ECO:0007669"/>
    <property type="project" value="UniProtKB-KW"/>
</dbReference>
<feature type="binding site" evidence="4">
    <location>
        <position position="39"/>
    </location>
    <ligand>
        <name>S-adenosyl-L-methionine</name>
        <dbReference type="ChEBI" id="CHEBI:59789"/>
    </ligand>
</feature>
<keyword evidence="2 4" id="KW-0808">Transferase</keyword>
<evidence type="ECO:0000256" key="1">
    <source>
        <dbReference type="ARBA" id="ARBA00022603"/>
    </source>
</evidence>
<dbReference type="Pfam" id="PF01596">
    <property type="entry name" value="Methyltransf_3"/>
    <property type="match status" value="1"/>
</dbReference>
<gene>
    <name evidence="4" type="primary">trmR</name>
    <name evidence="5" type="ORF">AAIG11_02185</name>
</gene>
<evidence type="ECO:0000313" key="6">
    <source>
        <dbReference type="Proteomes" id="UP001407405"/>
    </source>
</evidence>
<sequence length="222" mass="24759">MNPITQPYVEDYLKTLLPQRSGILNKLEQEAQNQHIPIITPEVASLMEILIKTTHSRHLLEVGTAIGYSAILFCYAAGPNCRLITIEREPHLIDAARRHIEEAGCSQQIKVMPGDATAVLPCLSEPMDMIFLDGAKGHYHQMLEHCLKLLKPGGLLISDNVLFRGMVASDTMVKRRKKTIVTRMRQYLETITSHPQLQTSLLPIGDGLAISLKLIETSSNLK</sequence>
<feature type="binding site" evidence="4">
    <location>
        <position position="160"/>
    </location>
    <ligand>
        <name>Mg(2+)</name>
        <dbReference type="ChEBI" id="CHEBI:18420"/>
    </ligand>
</feature>
<dbReference type="SUPFAM" id="SSF53335">
    <property type="entry name" value="S-adenosyl-L-methionine-dependent methyltransferases"/>
    <property type="match status" value="1"/>
</dbReference>
<dbReference type="PROSITE" id="PS51682">
    <property type="entry name" value="SAM_OMT_I"/>
    <property type="match status" value="1"/>
</dbReference>
<dbReference type="PANTHER" id="PTHR10509:SF14">
    <property type="entry name" value="CAFFEOYL-COA O-METHYLTRANSFERASE 3-RELATED"/>
    <property type="match status" value="1"/>
</dbReference>
<feature type="binding site" evidence="4">
    <location>
        <position position="133"/>
    </location>
    <ligand>
        <name>S-adenosyl-L-methionine</name>
        <dbReference type="ChEBI" id="CHEBI:59789"/>
    </ligand>
</feature>
<keyword evidence="4" id="KW-0819">tRNA processing</keyword>
<feature type="binding site" evidence="4">
    <location>
        <position position="159"/>
    </location>
    <ligand>
        <name>Mg(2+)</name>
        <dbReference type="ChEBI" id="CHEBI:18420"/>
    </ligand>
</feature>
<dbReference type="HAMAP" id="MF_02217">
    <property type="entry name" value="TrmR_methyltr"/>
    <property type="match status" value="1"/>
</dbReference>
<evidence type="ECO:0000256" key="2">
    <source>
        <dbReference type="ARBA" id="ARBA00022679"/>
    </source>
</evidence>
<keyword evidence="3 4" id="KW-0949">S-adenosyl-L-methionine</keyword>
<feature type="binding site" evidence="4">
    <location>
        <position position="133"/>
    </location>
    <ligand>
        <name>Mg(2+)</name>
        <dbReference type="ChEBI" id="CHEBI:18420"/>
    </ligand>
</feature>
<evidence type="ECO:0000256" key="4">
    <source>
        <dbReference type="HAMAP-Rule" id="MF_02217"/>
    </source>
</evidence>
<comment type="catalytic activity">
    <reaction evidence="4">
        <text>5-hydroxyuridine(34) in tRNA + S-adenosyl-L-methionine = 5-methoxyuridine(34) in tRNA + S-adenosyl-L-homocysteine + H(+)</text>
        <dbReference type="Rhea" id="RHEA:60524"/>
        <dbReference type="Rhea" id="RHEA-COMP:13381"/>
        <dbReference type="Rhea" id="RHEA-COMP:15591"/>
        <dbReference type="ChEBI" id="CHEBI:15378"/>
        <dbReference type="ChEBI" id="CHEBI:57856"/>
        <dbReference type="ChEBI" id="CHEBI:59789"/>
        <dbReference type="ChEBI" id="CHEBI:136877"/>
        <dbReference type="ChEBI" id="CHEBI:143860"/>
    </reaction>
</comment>
<dbReference type="InterPro" id="IPR029063">
    <property type="entry name" value="SAM-dependent_MTases_sf"/>
</dbReference>
<dbReference type="Proteomes" id="UP001407405">
    <property type="component" value="Unassembled WGS sequence"/>
</dbReference>
<evidence type="ECO:0000313" key="5">
    <source>
        <dbReference type="EMBL" id="MEN1759271.1"/>
    </source>
</evidence>